<reference evidence="2" key="1">
    <citation type="journal article" date="2019" name="Int. J. Syst. Evol. Microbiol.">
        <title>The Global Catalogue of Microorganisms (GCM) 10K type strain sequencing project: providing services to taxonomists for standard genome sequencing and annotation.</title>
        <authorList>
            <consortium name="The Broad Institute Genomics Platform"/>
            <consortium name="The Broad Institute Genome Sequencing Center for Infectious Disease"/>
            <person name="Wu L."/>
            <person name="Ma J."/>
        </authorList>
    </citation>
    <scope>NUCLEOTIDE SEQUENCE [LARGE SCALE GENOMIC DNA]</scope>
    <source>
        <strain evidence="2">JCM 16898</strain>
    </source>
</reference>
<dbReference type="InterPro" id="IPR019587">
    <property type="entry name" value="Polyketide_cyclase/dehydratase"/>
</dbReference>
<proteinExistence type="predicted"/>
<gene>
    <name evidence="1" type="ORF">GCM10022222_78110</name>
</gene>
<comment type="caution">
    <text evidence="1">The sequence shown here is derived from an EMBL/GenBank/DDBJ whole genome shotgun (WGS) entry which is preliminary data.</text>
</comment>
<protein>
    <recommendedName>
        <fullName evidence="3">Polyketide cyclase / dehydrase and lipid transport</fullName>
    </recommendedName>
</protein>
<dbReference type="EMBL" id="BAAAZN010000026">
    <property type="protein sequence ID" value="GAA3581756.1"/>
    <property type="molecule type" value="Genomic_DNA"/>
</dbReference>
<accession>A0ABP6YH18</accession>
<evidence type="ECO:0000313" key="2">
    <source>
        <dbReference type="Proteomes" id="UP001500689"/>
    </source>
</evidence>
<sequence>MRPAATGSTGHHCTMSVGEGIVAVSAGAAGAEFPECAEHPAARLTQGAEAPRRGCDDLPERPTGGGAVMAGDAAGLCDVVAGGTVMGVGSVAGWGGSAVGSSAQCVGVLAMAAAEYRFRSSWWLPAVPAARVFAAVVDLESYPRWWPDVRAVRQVDDDTAEVVCRSRLPYRLVIAMHREQQDQLAGRVRVRLSGDLDGILAGALHSVDGGTRLEITQHVRARKALLRRLDGVARPFFRVNHAWMMRRGHRGLAAYLVGPPG</sequence>
<keyword evidence="2" id="KW-1185">Reference proteome</keyword>
<evidence type="ECO:0008006" key="3">
    <source>
        <dbReference type="Google" id="ProtNLM"/>
    </source>
</evidence>
<dbReference type="Proteomes" id="UP001500689">
    <property type="component" value="Unassembled WGS sequence"/>
</dbReference>
<organism evidence="1 2">
    <name type="scientific">Amycolatopsis ultiminotia</name>
    <dbReference type="NCBI Taxonomy" id="543629"/>
    <lineage>
        <taxon>Bacteria</taxon>
        <taxon>Bacillati</taxon>
        <taxon>Actinomycetota</taxon>
        <taxon>Actinomycetes</taxon>
        <taxon>Pseudonocardiales</taxon>
        <taxon>Pseudonocardiaceae</taxon>
        <taxon>Amycolatopsis</taxon>
    </lineage>
</organism>
<name>A0ABP6YH18_9PSEU</name>
<evidence type="ECO:0000313" key="1">
    <source>
        <dbReference type="EMBL" id="GAA3581756.1"/>
    </source>
</evidence>
<dbReference type="SUPFAM" id="SSF55961">
    <property type="entry name" value="Bet v1-like"/>
    <property type="match status" value="1"/>
</dbReference>
<dbReference type="InterPro" id="IPR023393">
    <property type="entry name" value="START-like_dom_sf"/>
</dbReference>
<dbReference type="Pfam" id="PF10604">
    <property type="entry name" value="Polyketide_cyc2"/>
    <property type="match status" value="1"/>
</dbReference>
<dbReference type="Gene3D" id="3.30.530.20">
    <property type="match status" value="1"/>
</dbReference>